<accession>A0AAU8P9A9</accession>
<dbReference type="EMBL" id="CP002770">
    <property type="protein sequence ID" value="AEG14522.1"/>
    <property type="molecule type" value="Genomic_DNA"/>
</dbReference>
<evidence type="ECO:0000313" key="2">
    <source>
        <dbReference type="EMBL" id="AEG14522.1"/>
    </source>
</evidence>
<keyword evidence="3" id="KW-1185">Reference proteome</keyword>
<dbReference type="AlphaFoldDB" id="A0AAU8P9A9"/>
<reference evidence="3" key="1">
    <citation type="submission" date="2011-05" db="EMBL/GenBank/DDBJ databases">
        <title>Complete sequence of Desulfotomaculum kuznetsovii DSM 6115.</title>
        <authorList>
            <person name="Lucas S."/>
            <person name="Han J."/>
            <person name="Lapidus A."/>
            <person name="Cheng J.-F."/>
            <person name="Goodwin L."/>
            <person name="Pitluck S."/>
            <person name="Peters L."/>
            <person name="Mikhailova N."/>
            <person name="Lu M."/>
            <person name="Saunders E."/>
            <person name="Han C."/>
            <person name="Tapia R."/>
            <person name="Land M."/>
            <person name="Hauser L."/>
            <person name="Kyrpides N."/>
            <person name="Ivanova N."/>
            <person name="Pagani I."/>
            <person name="Nazina T."/>
            <person name="Ivanova A."/>
            <person name="Parshina S."/>
            <person name="Kuever J."/>
            <person name="Muyzer G."/>
            <person name="Plugge C."/>
            <person name="Stams A."/>
            <person name="Woyke T."/>
        </authorList>
    </citation>
    <scope>NUCLEOTIDE SEQUENCE [LARGE SCALE GENOMIC DNA]</scope>
    <source>
        <strain evidence="3">DSM 6115 / VKM B-1805 / 17</strain>
    </source>
</reference>
<protein>
    <submittedName>
        <fullName evidence="2">Uncharacterized protein</fullName>
    </submittedName>
</protein>
<dbReference type="Proteomes" id="UP000009229">
    <property type="component" value="Chromosome"/>
</dbReference>
<gene>
    <name evidence="2" type="ordered locus">Desku_0923</name>
</gene>
<sequence length="58" mass="6750">MFQKTEATPRCPGCGRELPNLTPEILKEWEEYRQKNLQGSYPCGGNPEWHDEEAKEVE</sequence>
<organism evidence="2 3">
    <name type="scientific">Desulfofundulus kuznetsovii (strain DSM 6115 / VKM B-1805 / 17)</name>
    <name type="common">Desulfotomaculum kuznetsovii</name>
    <dbReference type="NCBI Taxonomy" id="760568"/>
    <lineage>
        <taxon>Bacteria</taxon>
        <taxon>Bacillati</taxon>
        <taxon>Bacillota</taxon>
        <taxon>Clostridia</taxon>
        <taxon>Eubacteriales</taxon>
        <taxon>Peptococcaceae</taxon>
        <taxon>Desulfofundulus</taxon>
    </lineage>
</organism>
<feature type="compositionally biased region" description="Basic and acidic residues" evidence="1">
    <location>
        <begin position="48"/>
        <end position="58"/>
    </location>
</feature>
<evidence type="ECO:0000313" key="3">
    <source>
        <dbReference type="Proteomes" id="UP000009229"/>
    </source>
</evidence>
<name>A0AAU8P9A9_DESK7</name>
<proteinExistence type="predicted"/>
<dbReference type="KEGG" id="dku:Desku_0923"/>
<evidence type="ECO:0000256" key="1">
    <source>
        <dbReference type="SAM" id="MobiDB-lite"/>
    </source>
</evidence>
<feature type="region of interest" description="Disordered" evidence="1">
    <location>
        <begin position="37"/>
        <end position="58"/>
    </location>
</feature>
<dbReference type="RefSeq" id="WP_013822037.1">
    <property type="nucleotide sequence ID" value="NC_015573.1"/>
</dbReference>